<gene>
    <name evidence="7" type="primary">LOC112685487</name>
</gene>
<evidence type="ECO:0000256" key="5">
    <source>
        <dbReference type="SAM" id="Coils"/>
    </source>
</evidence>
<dbReference type="InterPro" id="IPR019347">
    <property type="entry name" value="Axonemal_dynein_light_chain"/>
</dbReference>
<name>A0A8B8FRU3_9HEMI</name>
<comment type="similarity">
    <text evidence="4">Belongs to the inner dynein arm light chain family.</text>
</comment>
<keyword evidence="2 5" id="KW-0175">Coiled coil</keyword>
<dbReference type="PANTHER" id="PTHR13183:SF0">
    <property type="entry name" value="AXONEMAL DYNEIN LIGHT INTERMEDIATE POLYPEPTIDE 1"/>
    <property type="match status" value="1"/>
</dbReference>
<dbReference type="RefSeq" id="XP_025413191.1">
    <property type="nucleotide sequence ID" value="XM_025557406.1"/>
</dbReference>
<evidence type="ECO:0000256" key="2">
    <source>
        <dbReference type="ARBA" id="ARBA00023054"/>
    </source>
</evidence>
<sequence length="146" mass="17567">MVMSPIKEQLYFQCFNEIIRQITIKNPEHGNVMIRIRDDLKMSIDGYRKLQESMIAKDIRKLLLKEKEKSNLEKMVQQLMSENERLEAEFAETTKMTQELELEIADKREEQALNRAKELDDIKKEMEIIKDRLRSEIARDRRERPK</sequence>
<dbReference type="GeneID" id="112685487"/>
<dbReference type="GO" id="GO:0045504">
    <property type="term" value="F:dynein heavy chain binding"/>
    <property type="evidence" value="ECO:0007669"/>
    <property type="project" value="TreeGrafter"/>
</dbReference>
<dbReference type="GO" id="GO:0005930">
    <property type="term" value="C:axoneme"/>
    <property type="evidence" value="ECO:0007669"/>
    <property type="project" value="TreeGrafter"/>
</dbReference>
<evidence type="ECO:0000256" key="3">
    <source>
        <dbReference type="ARBA" id="ARBA00023175"/>
    </source>
</evidence>
<evidence type="ECO:0000256" key="1">
    <source>
        <dbReference type="ARBA" id="ARBA00023017"/>
    </source>
</evidence>
<proteinExistence type="inferred from homology"/>
<dbReference type="Pfam" id="PF10211">
    <property type="entry name" value="Ax_dynein_light"/>
    <property type="match status" value="1"/>
</dbReference>
<feature type="coiled-coil region" evidence="5">
    <location>
        <begin position="62"/>
        <end position="143"/>
    </location>
</feature>
<keyword evidence="1" id="KW-0243">Dynein</keyword>
<evidence type="ECO:0000256" key="4">
    <source>
        <dbReference type="ARBA" id="ARBA00038114"/>
    </source>
</evidence>
<dbReference type="GO" id="GO:0030286">
    <property type="term" value="C:dynein complex"/>
    <property type="evidence" value="ECO:0007669"/>
    <property type="project" value="UniProtKB-KW"/>
</dbReference>
<dbReference type="Proteomes" id="UP000694846">
    <property type="component" value="Unplaced"/>
</dbReference>
<accession>A0A8B8FRU3</accession>
<reference evidence="7" key="1">
    <citation type="submission" date="2025-08" db="UniProtKB">
        <authorList>
            <consortium name="RefSeq"/>
        </authorList>
    </citation>
    <scope>IDENTIFICATION</scope>
    <source>
        <tissue evidence="7">Whole body</tissue>
    </source>
</reference>
<keyword evidence="6" id="KW-1185">Reference proteome</keyword>
<protein>
    <submittedName>
        <fullName evidence="7">33 kDa inner dynein arm light chain, axonemal-like</fullName>
    </submittedName>
</protein>
<evidence type="ECO:0000313" key="7">
    <source>
        <dbReference type="RefSeq" id="XP_025413191.1"/>
    </source>
</evidence>
<organism evidence="6 7">
    <name type="scientific">Sipha flava</name>
    <name type="common">yellow sugarcane aphid</name>
    <dbReference type="NCBI Taxonomy" id="143950"/>
    <lineage>
        <taxon>Eukaryota</taxon>
        <taxon>Metazoa</taxon>
        <taxon>Ecdysozoa</taxon>
        <taxon>Arthropoda</taxon>
        <taxon>Hexapoda</taxon>
        <taxon>Insecta</taxon>
        <taxon>Pterygota</taxon>
        <taxon>Neoptera</taxon>
        <taxon>Paraneoptera</taxon>
        <taxon>Hemiptera</taxon>
        <taxon>Sternorrhyncha</taxon>
        <taxon>Aphidomorpha</taxon>
        <taxon>Aphidoidea</taxon>
        <taxon>Aphididae</taxon>
        <taxon>Sipha</taxon>
    </lineage>
</organism>
<evidence type="ECO:0000313" key="6">
    <source>
        <dbReference type="Proteomes" id="UP000694846"/>
    </source>
</evidence>
<keyword evidence="3" id="KW-0505">Motor protein</keyword>
<dbReference type="PANTHER" id="PTHR13183">
    <property type="entry name" value="AXONEMAL INNER ARM DYNEIN LIGHT CHAIN 28"/>
    <property type="match status" value="1"/>
</dbReference>
<dbReference type="AlphaFoldDB" id="A0A8B8FRU3"/>
<dbReference type="OrthoDB" id="1927454at2759"/>